<feature type="compositionally biased region" description="Polar residues" evidence="1">
    <location>
        <begin position="421"/>
        <end position="442"/>
    </location>
</feature>
<evidence type="ECO:0000313" key="3">
    <source>
        <dbReference type="Proteomes" id="UP001556367"/>
    </source>
</evidence>
<comment type="caution">
    <text evidence="2">The sequence shown here is derived from an EMBL/GenBank/DDBJ whole genome shotgun (WGS) entry which is preliminary data.</text>
</comment>
<feature type="compositionally biased region" description="Basic residues" evidence="1">
    <location>
        <begin position="401"/>
        <end position="410"/>
    </location>
</feature>
<dbReference type="InterPro" id="IPR053729">
    <property type="entry name" value="MAD2L1BP_domain_sf"/>
</dbReference>
<organism evidence="2 3">
    <name type="scientific">Hohenbuehelia grisea</name>
    <dbReference type="NCBI Taxonomy" id="104357"/>
    <lineage>
        <taxon>Eukaryota</taxon>
        <taxon>Fungi</taxon>
        <taxon>Dikarya</taxon>
        <taxon>Basidiomycota</taxon>
        <taxon>Agaricomycotina</taxon>
        <taxon>Agaricomycetes</taxon>
        <taxon>Agaricomycetidae</taxon>
        <taxon>Agaricales</taxon>
        <taxon>Pleurotineae</taxon>
        <taxon>Pleurotaceae</taxon>
        <taxon>Hohenbuehelia</taxon>
    </lineage>
</organism>
<dbReference type="Gene3D" id="3.30.900.20">
    <property type="match status" value="1"/>
</dbReference>
<accession>A0ABR3J0B3</accession>
<keyword evidence="3" id="KW-1185">Reference proteome</keyword>
<dbReference type="Proteomes" id="UP001556367">
    <property type="component" value="Unassembled WGS sequence"/>
</dbReference>
<feature type="compositionally biased region" description="Acidic residues" evidence="1">
    <location>
        <begin position="185"/>
        <end position="233"/>
    </location>
</feature>
<protein>
    <submittedName>
        <fullName evidence="2">Uncharacterized protein</fullName>
    </submittedName>
</protein>
<feature type="region of interest" description="Disordered" evidence="1">
    <location>
        <begin position="386"/>
        <end position="446"/>
    </location>
</feature>
<proteinExistence type="predicted"/>
<evidence type="ECO:0000313" key="2">
    <source>
        <dbReference type="EMBL" id="KAL0948938.1"/>
    </source>
</evidence>
<feature type="region of interest" description="Disordered" evidence="1">
    <location>
        <begin position="182"/>
        <end position="298"/>
    </location>
</feature>
<dbReference type="EMBL" id="JASNQZ010000012">
    <property type="protein sequence ID" value="KAL0948938.1"/>
    <property type="molecule type" value="Genomic_DNA"/>
</dbReference>
<name>A0ABR3J0B3_9AGAR</name>
<evidence type="ECO:0000256" key="1">
    <source>
        <dbReference type="SAM" id="MobiDB-lite"/>
    </source>
</evidence>
<sequence length="466" mass="49649">MPLLTLKSDSAVCTAPIEQGSATNDLNLIKARTESMSNSSSRIPRLALEVDAISSIVASQLATSMLGHILFLKNQVPFPVAQLARLPGSTTGRAARARTELLSSFDTLNSHLATTFASLSTAYALRGLPPTSDSDKISATVKATNGSAQAFLAFVVGSTLATAKSRVVFAVDGLEVRHWGIREEFEGDGESDESEEGETGSSEESEEDEDDDDDDEVGDDEAPEGSEESESESDVAPPPSRTPSPDLEPGVAIAPMRSGRSPLSAKVLPLSTPASPAPRGPMMPRSLSGAADGQESSVYRDRVHPPRISAAEQQQQVRAAERLLSRTLAAASAAEGQDGMSMACEMAPTQTHVVLRAPRRFMHPAWAPTRQNLSGTLDGMLSEFMKDSGRTPPEDDAAGAKARKARKTGKHAVEGIWLESRSASSRDQGNQNAAAEQQTSTGEQDELDDLIWWSWECGKLTGFADW</sequence>
<gene>
    <name evidence="2" type="ORF">HGRIS_009043</name>
</gene>
<reference evidence="3" key="1">
    <citation type="submission" date="2024-06" db="EMBL/GenBank/DDBJ databases">
        <title>Multi-omics analyses provide insights into the biosynthesis of the anticancer antibiotic pleurotin in Hohenbuehelia grisea.</title>
        <authorList>
            <person name="Weaver J.A."/>
            <person name="Alberti F."/>
        </authorList>
    </citation>
    <scope>NUCLEOTIDE SEQUENCE [LARGE SCALE GENOMIC DNA]</scope>
    <source>
        <strain evidence="3">T-177</strain>
    </source>
</reference>